<accession>A0A835YK99</accession>
<dbReference type="AlphaFoldDB" id="A0A835YK99"/>
<protein>
    <submittedName>
        <fullName evidence="1">Uncharacterized protein</fullName>
    </submittedName>
</protein>
<gene>
    <name evidence="1" type="ORF">JKP88DRAFT_283841</name>
</gene>
<proteinExistence type="predicted"/>
<reference evidence="1" key="1">
    <citation type="submission" date="2021-02" db="EMBL/GenBank/DDBJ databases">
        <title>First Annotated Genome of the Yellow-green Alga Tribonema minus.</title>
        <authorList>
            <person name="Mahan K.M."/>
        </authorList>
    </citation>
    <scope>NUCLEOTIDE SEQUENCE</scope>
    <source>
        <strain evidence="1">UTEX B ZZ1240</strain>
    </source>
</reference>
<evidence type="ECO:0000313" key="1">
    <source>
        <dbReference type="EMBL" id="KAG5175175.1"/>
    </source>
</evidence>
<comment type="caution">
    <text evidence="1">The sequence shown here is derived from an EMBL/GenBank/DDBJ whole genome shotgun (WGS) entry which is preliminary data.</text>
</comment>
<dbReference type="EMBL" id="JAFCMP010000553">
    <property type="protein sequence ID" value="KAG5175175.1"/>
    <property type="molecule type" value="Genomic_DNA"/>
</dbReference>
<keyword evidence="2" id="KW-1185">Reference proteome</keyword>
<evidence type="ECO:0000313" key="2">
    <source>
        <dbReference type="Proteomes" id="UP000664859"/>
    </source>
</evidence>
<organism evidence="1 2">
    <name type="scientific">Tribonema minus</name>
    <dbReference type="NCBI Taxonomy" id="303371"/>
    <lineage>
        <taxon>Eukaryota</taxon>
        <taxon>Sar</taxon>
        <taxon>Stramenopiles</taxon>
        <taxon>Ochrophyta</taxon>
        <taxon>PX clade</taxon>
        <taxon>Xanthophyceae</taxon>
        <taxon>Tribonematales</taxon>
        <taxon>Tribonemataceae</taxon>
        <taxon>Tribonema</taxon>
    </lineage>
</organism>
<name>A0A835YK99_9STRA</name>
<dbReference type="Proteomes" id="UP000664859">
    <property type="component" value="Unassembled WGS sequence"/>
</dbReference>
<sequence>MFQAKQDLDLSGGEVTERKRPEAVLLTRGQDIEGEAHALARLSVLYADVMCLREKAMLCSEKAMELGESLAPRDLTSVGWFNDALRVFDKCKRLGTAGTADTLSDEEKAAIKTDLKHATGSADALSDEEKAAIKTDLKVEIEELQRIAKDNCSANVHRIRRLIAHLYAKYPPRNSAHVMGPTEPDKLKRTLLTCVMHYHPDKQAKHKAIPAAEWTTISTNLKSFKHWLVLCSEAIYLLNFLHEHTYKGSV</sequence>